<dbReference type="PANTHER" id="PTHR11092">
    <property type="entry name" value="SUGAR NUCLEOTIDE EPIMERASE RELATED"/>
    <property type="match status" value="1"/>
</dbReference>
<dbReference type="OrthoDB" id="276721at2759"/>
<name>A0A8B8G3S7_9HEMI</name>
<dbReference type="Pfam" id="PF08338">
    <property type="entry name" value="DUF1731"/>
    <property type="match status" value="1"/>
</dbReference>
<dbReference type="Proteomes" id="UP000694846">
    <property type="component" value="Unplaced"/>
</dbReference>
<feature type="domain" description="DUF1731" evidence="2">
    <location>
        <begin position="272"/>
        <end position="318"/>
    </location>
</feature>
<proteinExistence type="predicted"/>
<evidence type="ECO:0000313" key="4">
    <source>
        <dbReference type="RefSeq" id="XP_025417325.1"/>
    </source>
</evidence>
<dbReference type="InterPro" id="IPR013549">
    <property type="entry name" value="DUF1731"/>
</dbReference>
<organism evidence="3 4">
    <name type="scientific">Sipha flava</name>
    <name type="common">yellow sugarcane aphid</name>
    <dbReference type="NCBI Taxonomy" id="143950"/>
    <lineage>
        <taxon>Eukaryota</taxon>
        <taxon>Metazoa</taxon>
        <taxon>Ecdysozoa</taxon>
        <taxon>Arthropoda</taxon>
        <taxon>Hexapoda</taxon>
        <taxon>Insecta</taxon>
        <taxon>Pterygota</taxon>
        <taxon>Neoptera</taxon>
        <taxon>Paraneoptera</taxon>
        <taxon>Hemiptera</taxon>
        <taxon>Sternorrhyncha</taxon>
        <taxon>Aphidomorpha</taxon>
        <taxon>Aphidoidea</taxon>
        <taxon>Aphididae</taxon>
        <taxon>Sipha</taxon>
    </lineage>
</organism>
<keyword evidence="3" id="KW-1185">Reference proteome</keyword>
<dbReference type="SUPFAM" id="SSF51735">
    <property type="entry name" value="NAD(P)-binding Rossmann-fold domains"/>
    <property type="match status" value="1"/>
</dbReference>
<dbReference type="Pfam" id="PF01370">
    <property type="entry name" value="Epimerase"/>
    <property type="match status" value="1"/>
</dbReference>
<dbReference type="Gene3D" id="3.40.50.720">
    <property type="entry name" value="NAD(P)-binding Rossmann-like Domain"/>
    <property type="match status" value="1"/>
</dbReference>
<sequence length="321" mass="36647">MIKSFKAISFFKRLLCKPMYCTLGHILIGGGTGFVGSKLRDILIKENYKVTVISRVKTGENHIISWEELIRNGIPKGITAVVNLTGESIMVPFKYFGSDYMQRIWISRVGSTMLLTDIINNTKCKPDAFITITSTDIYPSDGFHTEDYIPNNKINCNFFTQLASGVENATYNLSTRVRHVSIRTGTVLDHNGGFMKWLYYPTLVGLGTNIGNGYQYQPWIHICDLIYLILFSIENKQINGILNGVSPEIITNHQLTKIYGQMLNRSVKLNLPQRILIAIYGKERSKLILKGRQVIPMRTLQYGFKYEYREIIKALENILRN</sequence>
<dbReference type="InterPro" id="IPR010099">
    <property type="entry name" value="SDR39U1"/>
</dbReference>
<protein>
    <submittedName>
        <fullName evidence="4">Epimerase family protein SDR39U1-like</fullName>
    </submittedName>
</protein>
<evidence type="ECO:0000259" key="2">
    <source>
        <dbReference type="Pfam" id="PF08338"/>
    </source>
</evidence>
<evidence type="ECO:0000313" key="3">
    <source>
        <dbReference type="Proteomes" id="UP000694846"/>
    </source>
</evidence>
<dbReference type="RefSeq" id="XP_025417325.1">
    <property type="nucleotide sequence ID" value="XM_025561540.1"/>
</dbReference>
<feature type="domain" description="NAD-dependent epimerase/dehydratase" evidence="1">
    <location>
        <begin position="26"/>
        <end position="237"/>
    </location>
</feature>
<dbReference type="PANTHER" id="PTHR11092:SF0">
    <property type="entry name" value="EPIMERASE FAMILY PROTEIN SDR39U1"/>
    <property type="match status" value="1"/>
</dbReference>
<dbReference type="InterPro" id="IPR036291">
    <property type="entry name" value="NAD(P)-bd_dom_sf"/>
</dbReference>
<dbReference type="NCBIfam" id="TIGR01777">
    <property type="entry name" value="yfcH"/>
    <property type="match status" value="1"/>
</dbReference>
<evidence type="ECO:0000259" key="1">
    <source>
        <dbReference type="Pfam" id="PF01370"/>
    </source>
</evidence>
<dbReference type="GeneID" id="112688376"/>
<dbReference type="InterPro" id="IPR001509">
    <property type="entry name" value="Epimerase_deHydtase"/>
</dbReference>
<reference evidence="4" key="1">
    <citation type="submission" date="2025-08" db="UniProtKB">
        <authorList>
            <consortium name="RefSeq"/>
        </authorList>
    </citation>
    <scope>IDENTIFICATION</scope>
    <source>
        <tissue evidence="4">Whole body</tissue>
    </source>
</reference>
<gene>
    <name evidence="4" type="primary">LOC112688376</name>
</gene>
<dbReference type="AlphaFoldDB" id="A0A8B8G3S7"/>
<accession>A0A8B8G3S7</accession>